<dbReference type="EMBL" id="NVQC01000022">
    <property type="protein sequence ID" value="PTL35580.1"/>
    <property type="molecule type" value="Genomic_DNA"/>
</dbReference>
<dbReference type="Pfam" id="PF01850">
    <property type="entry name" value="PIN"/>
    <property type="match status" value="1"/>
</dbReference>
<dbReference type="HAMAP" id="MF_00265">
    <property type="entry name" value="VapC_Nob1"/>
    <property type="match status" value="1"/>
</dbReference>
<protein>
    <recommendedName>
        <fullName evidence="5">Ribonuclease VapC</fullName>
        <shortName evidence="5">RNase VapC</shortName>
        <ecNumber evidence="5">3.1.-.-</ecNumber>
    </recommendedName>
    <alternativeName>
        <fullName evidence="5">Toxin VapC</fullName>
    </alternativeName>
</protein>
<keyword evidence="5" id="KW-0460">Magnesium</keyword>
<dbReference type="GO" id="GO:0004540">
    <property type="term" value="F:RNA nuclease activity"/>
    <property type="evidence" value="ECO:0007669"/>
    <property type="project" value="InterPro"/>
</dbReference>
<dbReference type="InterPro" id="IPR002716">
    <property type="entry name" value="PIN_dom"/>
</dbReference>
<keyword evidence="5" id="KW-0800">Toxin</keyword>
<dbReference type="InterPro" id="IPR029060">
    <property type="entry name" value="PIN-like_dom_sf"/>
</dbReference>
<keyword evidence="2 5" id="KW-0540">Nuclease</keyword>
<evidence type="ECO:0000313" key="8">
    <source>
        <dbReference type="Proteomes" id="UP000241436"/>
    </source>
</evidence>
<dbReference type="SUPFAM" id="SSF88723">
    <property type="entry name" value="PIN domain-like"/>
    <property type="match status" value="1"/>
</dbReference>
<keyword evidence="3 5" id="KW-0479">Metal-binding</keyword>
<proteinExistence type="inferred from homology"/>
<comment type="similarity">
    <text evidence="5">Belongs to the PINc/VapC protein family.</text>
</comment>
<dbReference type="GO" id="GO:0016787">
    <property type="term" value="F:hydrolase activity"/>
    <property type="evidence" value="ECO:0007669"/>
    <property type="project" value="UniProtKB-KW"/>
</dbReference>
<organism evidence="7 8">
    <name type="scientific">Candidatus Methylomirabilis limnetica</name>
    <dbReference type="NCBI Taxonomy" id="2033718"/>
    <lineage>
        <taxon>Bacteria</taxon>
        <taxon>Candidatus Methylomirabilota</taxon>
        <taxon>Candidatus Methylomirabilia</taxon>
        <taxon>Candidatus Methylomirabilales</taxon>
        <taxon>Candidatus Methylomirabilaceae</taxon>
        <taxon>Candidatus Methylomirabilis</taxon>
    </lineage>
</organism>
<keyword evidence="4 5" id="KW-0378">Hydrolase</keyword>
<evidence type="ECO:0000256" key="1">
    <source>
        <dbReference type="ARBA" id="ARBA00022649"/>
    </source>
</evidence>
<dbReference type="AlphaFoldDB" id="A0A2T4TWV1"/>
<sequence length="144" mass="15797">MKILFDTSVLVAAIVGPHPLHAPAFRWLKRARAKEFDMLVAGHTLAELYAGLATLPISPRITPWIAGHLIHSDVETLAKMVSLSPSEYSSVVKRMVDLGLSGGVIYDAIIVMAAKKSRVDHVLTFNVDDFKRVWPEGADRLIAP</sequence>
<evidence type="ECO:0000313" key="7">
    <source>
        <dbReference type="EMBL" id="PTL35580.1"/>
    </source>
</evidence>
<evidence type="ECO:0000256" key="5">
    <source>
        <dbReference type="HAMAP-Rule" id="MF_00265"/>
    </source>
</evidence>
<evidence type="ECO:0000256" key="2">
    <source>
        <dbReference type="ARBA" id="ARBA00022722"/>
    </source>
</evidence>
<evidence type="ECO:0000259" key="6">
    <source>
        <dbReference type="Pfam" id="PF01850"/>
    </source>
</evidence>
<dbReference type="InterPro" id="IPR022907">
    <property type="entry name" value="VapC_family"/>
</dbReference>
<dbReference type="OrthoDB" id="485455at2"/>
<evidence type="ECO:0000256" key="4">
    <source>
        <dbReference type="ARBA" id="ARBA00022801"/>
    </source>
</evidence>
<gene>
    <name evidence="5" type="primary">vapC</name>
    <name evidence="7" type="ORF">CLG94_07310</name>
</gene>
<dbReference type="GO" id="GO:0090729">
    <property type="term" value="F:toxin activity"/>
    <property type="evidence" value="ECO:0007669"/>
    <property type="project" value="UniProtKB-KW"/>
</dbReference>
<comment type="caution">
    <text evidence="7">The sequence shown here is derived from an EMBL/GenBank/DDBJ whole genome shotgun (WGS) entry which is preliminary data.</text>
</comment>
<feature type="binding site" evidence="5">
    <location>
        <position position="107"/>
    </location>
    <ligand>
        <name>Mg(2+)</name>
        <dbReference type="ChEBI" id="CHEBI:18420"/>
    </ligand>
</feature>
<accession>A0A2T4TWV1</accession>
<feature type="binding site" evidence="5">
    <location>
        <position position="6"/>
    </location>
    <ligand>
        <name>Mg(2+)</name>
        <dbReference type="ChEBI" id="CHEBI:18420"/>
    </ligand>
</feature>
<comment type="function">
    <text evidence="5">Toxic component of a toxin-antitoxin (TA) system. An RNase.</text>
</comment>
<dbReference type="Gene3D" id="3.40.50.1010">
    <property type="entry name" value="5'-nuclease"/>
    <property type="match status" value="1"/>
</dbReference>
<name>A0A2T4TWV1_9BACT</name>
<dbReference type="RefSeq" id="WP_107562212.1">
    <property type="nucleotide sequence ID" value="NZ_NVQC01000022.1"/>
</dbReference>
<dbReference type="GO" id="GO:0000287">
    <property type="term" value="F:magnesium ion binding"/>
    <property type="evidence" value="ECO:0007669"/>
    <property type="project" value="UniProtKB-UniRule"/>
</dbReference>
<dbReference type="Proteomes" id="UP000241436">
    <property type="component" value="Unassembled WGS sequence"/>
</dbReference>
<evidence type="ECO:0000256" key="3">
    <source>
        <dbReference type="ARBA" id="ARBA00022723"/>
    </source>
</evidence>
<comment type="cofactor">
    <cofactor evidence="5">
        <name>Mg(2+)</name>
        <dbReference type="ChEBI" id="CHEBI:18420"/>
    </cofactor>
</comment>
<keyword evidence="1 5" id="KW-1277">Toxin-antitoxin system</keyword>
<reference evidence="8" key="2">
    <citation type="journal article" date="2018" name="Environ. Microbiol.">
        <title>Bloom of a denitrifying methanotroph, 'Candidatus Methylomirabilis limnetica', in a deep stratified lake.</title>
        <authorList>
            <person name="Graf J.S."/>
            <person name="Mayr M.J."/>
            <person name="Marchant H.K."/>
            <person name="Tienken D."/>
            <person name="Hach P.F."/>
            <person name="Brand A."/>
            <person name="Schubert C.J."/>
            <person name="Kuypers M.M."/>
            <person name="Milucka J."/>
        </authorList>
    </citation>
    <scope>NUCLEOTIDE SEQUENCE [LARGE SCALE GENOMIC DNA]</scope>
    <source>
        <strain evidence="8">Zug</strain>
    </source>
</reference>
<dbReference type="EC" id="3.1.-.-" evidence="5"/>
<keyword evidence="8" id="KW-1185">Reference proteome</keyword>
<feature type="domain" description="PIN" evidence="6">
    <location>
        <begin position="3"/>
        <end position="133"/>
    </location>
</feature>
<reference evidence="7 8" key="1">
    <citation type="submission" date="2017-09" db="EMBL/GenBank/DDBJ databases">
        <title>Bloom of a denitrifying methanotroph, Candidatus Methylomirabilis limnetica, in a deep stratified lake.</title>
        <authorList>
            <person name="Graf J.S."/>
            <person name="Marchant H.K."/>
            <person name="Tienken D."/>
            <person name="Hach P.F."/>
            <person name="Brand A."/>
            <person name="Schubert C.J."/>
            <person name="Kuypers M.M."/>
            <person name="Milucka J."/>
        </authorList>
    </citation>
    <scope>NUCLEOTIDE SEQUENCE [LARGE SCALE GENOMIC DNA]</scope>
    <source>
        <strain evidence="7 8">Zug</strain>
    </source>
</reference>